<accession>A0A9D2M154</accession>
<evidence type="ECO:0000256" key="6">
    <source>
        <dbReference type="ARBA" id="ARBA00023136"/>
    </source>
</evidence>
<dbReference type="PANTHER" id="PTHR37316">
    <property type="entry name" value="TEICHOIC ACID GLYCEROL-PHOSPHATE PRIMASE"/>
    <property type="match status" value="1"/>
</dbReference>
<comment type="subcellular location">
    <subcellularLocation>
        <location evidence="1">Cell membrane</location>
        <topology evidence="1">Peripheral membrane protein</topology>
    </subcellularLocation>
</comment>
<proteinExistence type="inferred from homology"/>
<dbReference type="GO" id="GO:0005886">
    <property type="term" value="C:plasma membrane"/>
    <property type="evidence" value="ECO:0007669"/>
    <property type="project" value="UniProtKB-SubCell"/>
</dbReference>
<evidence type="ECO:0000256" key="1">
    <source>
        <dbReference type="ARBA" id="ARBA00004202"/>
    </source>
</evidence>
<dbReference type="GO" id="GO:0047355">
    <property type="term" value="F:CDP-glycerol glycerophosphotransferase activity"/>
    <property type="evidence" value="ECO:0007669"/>
    <property type="project" value="InterPro"/>
</dbReference>
<dbReference type="Gene3D" id="3.40.50.12580">
    <property type="match status" value="1"/>
</dbReference>
<sequence>MGKVKDILRKAARDGLWMALSLLPKDENKAVCQSYYGRGYSDSPKAIADELLSRGWKVYWTVKGEAEAATLPPGVTPLRLDSPRAIYHLCTAGVWVDNSRKWAYTQKRGSTCYVQTWHGFPLKRIEGDAQDALPPDYLRAAKKDSRMADLFLSNSRFLTEIYRRAFWYQGDVLEEGFPRNDILARPHPELEEKVRRTLGLPGEKRLLLYAPTFRKDKGLEAYDMDYARCVKALERRFGGEWLILAKLHPNIAEKASQLDLDPRYIVNASGYPDIQELYLACDGLVTDYSSVMFDYLITGKPCFLYVNDLAAYKADRNFTFDIDKLPFPRAEDNGQLEAILLGYDAQEQARRMEAFNREFGLRETGAAARRTVDYLEERRKKG</sequence>
<evidence type="ECO:0000256" key="5">
    <source>
        <dbReference type="ARBA" id="ARBA00022944"/>
    </source>
</evidence>
<keyword evidence="5" id="KW-0777">Teichoic acid biosynthesis</keyword>
<dbReference type="GO" id="GO:0019350">
    <property type="term" value="P:teichoic acid biosynthetic process"/>
    <property type="evidence" value="ECO:0007669"/>
    <property type="project" value="UniProtKB-KW"/>
</dbReference>
<keyword evidence="3" id="KW-1003">Cell membrane</keyword>
<evidence type="ECO:0000256" key="2">
    <source>
        <dbReference type="ARBA" id="ARBA00010488"/>
    </source>
</evidence>
<keyword evidence="6" id="KW-0472">Membrane</keyword>
<evidence type="ECO:0000256" key="4">
    <source>
        <dbReference type="ARBA" id="ARBA00022679"/>
    </source>
</evidence>
<dbReference type="InterPro" id="IPR043148">
    <property type="entry name" value="TagF_C"/>
</dbReference>
<dbReference type="AlphaFoldDB" id="A0A9D2M154"/>
<dbReference type="EMBL" id="DWXZ01000245">
    <property type="protein sequence ID" value="HJB38654.1"/>
    <property type="molecule type" value="Genomic_DNA"/>
</dbReference>
<keyword evidence="4" id="KW-0808">Transferase</keyword>
<comment type="similarity">
    <text evidence="2">Belongs to the CDP-glycerol glycerophosphotransferase family.</text>
</comment>
<dbReference type="Gene3D" id="3.40.50.11820">
    <property type="match status" value="1"/>
</dbReference>
<reference evidence="7" key="2">
    <citation type="submission" date="2021-04" db="EMBL/GenBank/DDBJ databases">
        <authorList>
            <person name="Gilroy R."/>
        </authorList>
    </citation>
    <scope>NUCLEOTIDE SEQUENCE</scope>
    <source>
        <strain evidence="7">ChiBcolR8-3208</strain>
    </source>
</reference>
<organism evidence="7 8">
    <name type="scientific">Candidatus Acutalibacter ornithocaccae</name>
    <dbReference type="NCBI Taxonomy" id="2838416"/>
    <lineage>
        <taxon>Bacteria</taxon>
        <taxon>Bacillati</taxon>
        <taxon>Bacillota</taxon>
        <taxon>Clostridia</taxon>
        <taxon>Eubacteriales</taxon>
        <taxon>Acutalibacteraceae</taxon>
        <taxon>Acutalibacter</taxon>
    </lineage>
</organism>
<reference evidence="7" key="1">
    <citation type="journal article" date="2021" name="PeerJ">
        <title>Extensive microbial diversity within the chicken gut microbiome revealed by metagenomics and culture.</title>
        <authorList>
            <person name="Gilroy R."/>
            <person name="Ravi A."/>
            <person name="Getino M."/>
            <person name="Pursley I."/>
            <person name="Horton D.L."/>
            <person name="Alikhan N.F."/>
            <person name="Baker D."/>
            <person name="Gharbi K."/>
            <person name="Hall N."/>
            <person name="Watson M."/>
            <person name="Adriaenssens E.M."/>
            <person name="Foster-Nyarko E."/>
            <person name="Jarju S."/>
            <person name="Secka A."/>
            <person name="Antonio M."/>
            <person name="Oren A."/>
            <person name="Chaudhuri R.R."/>
            <person name="La Ragione R."/>
            <person name="Hildebrand F."/>
            <person name="Pallen M.J."/>
        </authorList>
    </citation>
    <scope>NUCLEOTIDE SEQUENCE</scope>
    <source>
        <strain evidence="7">ChiBcolR8-3208</strain>
    </source>
</reference>
<comment type="caution">
    <text evidence="7">The sequence shown here is derived from an EMBL/GenBank/DDBJ whole genome shotgun (WGS) entry which is preliminary data.</text>
</comment>
<evidence type="ECO:0000313" key="8">
    <source>
        <dbReference type="Proteomes" id="UP000824214"/>
    </source>
</evidence>
<name>A0A9D2M154_9FIRM</name>
<dbReference type="PANTHER" id="PTHR37316:SF3">
    <property type="entry name" value="TEICHOIC ACID GLYCEROL-PHOSPHATE TRANSFERASE"/>
    <property type="match status" value="1"/>
</dbReference>
<dbReference type="InterPro" id="IPR043149">
    <property type="entry name" value="TagF_N"/>
</dbReference>
<evidence type="ECO:0000313" key="7">
    <source>
        <dbReference type="EMBL" id="HJB38654.1"/>
    </source>
</evidence>
<evidence type="ECO:0000256" key="3">
    <source>
        <dbReference type="ARBA" id="ARBA00022475"/>
    </source>
</evidence>
<dbReference type="Proteomes" id="UP000824214">
    <property type="component" value="Unassembled WGS sequence"/>
</dbReference>
<protein>
    <submittedName>
        <fullName evidence="7">CDP-glycerol glycerophosphotransferase family protein</fullName>
    </submittedName>
</protein>
<gene>
    <name evidence="7" type="ORF">H9942_11420</name>
</gene>
<dbReference type="SUPFAM" id="SSF53756">
    <property type="entry name" value="UDP-Glycosyltransferase/glycogen phosphorylase"/>
    <property type="match status" value="1"/>
</dbReference>
<dbReference type="InterPro" id="IPR007554">
    <property type="entry name" value="Glycerophosphate_synth"/>
</dbReference>
<dbReference type="Pfam" id="PF04464">
    <property type="entry name" value="Glyphos_transf"/>
    <property type="match status" value="1"/>
</dbReference>
<dbReference type="InterPro" id="IPR051612">
    <property type="entry name" value="Teichoic_Acid_Biosynth"/>
</dbReference>